<dbReference type="PANTHER" id="PTHR35736:SF1">
    <property type="entry name" value="EXPRESSED PROTEIN"/>
    <property type="match status" value="1"/>
</dbReference>
<dbReference type="Proteomes" id="UP001141253">
    <property type="component" value="Chromosome 16"/>
</dbReference>
<proteinExistence type="predicted"/>
<dbReference type="PANTHER" id="PTHR35736">
    <property type="entry name" value="EXPRESSED PROTEIN"/>
    <property type="match status" value="1"/>
</dbReference>
<reference evidence="1" key="1">
    <citation type="submission" date="2022-10" db="EMBL/GenBank/DDBJ databases">
        <authorList>
            <person name="Hyden B.L."/>
            <person name="Feng K."/>
            <person name="Yates T."/>
            <person name="Jawdy S."/>
            <person name="Smart L.B."/>
            <person name="Muchero W."/>
        </authorList>
    </citation>
    <scope>NUCLEOTIDE SEQUENCE</scope>
    <source>
        <tissue evidence="1">Shoot tip</tissue>
    </source>
</reference>
<dbReference type="EMBL" id="JAPFFI010000027">
    <property type="protein sequence ID" value="KAJ6302278.1"/>
    <property type="molecule type" value="Genomic_DNA"/>
</dbReference>
<keyword evidence="2" id="KW-1185">Reference proteome</keyword>
<name>A0ABQ8ZK76_9ROSI</name>
<protein>
    <submittedName>
        <fullName evidence="1">Uncharacterized protein</fullName>
    </submittedName>
</protein>
<accession>A0ABQ8ZK76</accession>
<dbReference type="Pfam" id="PF25102">
    <property type="entry name" value="DUF7810"/>
    <property type="match status" value="1"/>
</dbReference>
<gene>
    <name evidence="1" type="ORF">OIU77_016378</name>
</gene>
<dbReference type="InterPro" id="IPR056712">
    <property type="entry name" value="DUF7810"/>
</dbReference>
<evidence type="ECO:0000313" key="2">
    <source>
        <dbReference type="Proteomes" id="UP001141253"/>
    </source>
</evidence>
<evidence type="ECO:0000313" key="1">
    <source>
        <dbReference type="EMBL" id="KAJ6302278.1"/>
    </source>
</evidence>
<organism evidence="1 2">
    <name type="scientific">Salix suchowensis</name>
    <dbReference type="NCBI Taxonomy" id="1278906"/>
    <lineage>
        <taxon>Eukaryota</taxon>
        <taxon>Viridiplantae</taxon>
        <taxon>Streptophyta</taxon>
        <taxon>Embryophyta</taxon>
        <taxon>Tracheophyta</taxon>
        <taxon>Spermatophyta</taxon>
        <taxon>Magnoliopsida</taxon>
        <taxon>eudicotyledons</taxon>
        <taxon>Gunneridae</taxon>
        <taxon>Pentapetalae</taxon>
        <taxon>rosids</taxon>
        <taxon>fabids</taxon>
        <taxon>Malpighiales</taxon>
        <taxon>Salicaceae</taxon>
        <taxon>Saliceae</taxon>
        <taxon>Salix</taxon>
    </lineage>
</organism>
<reference evidence="1" key="2">
    <citation type="journal article" date="2023" name="Int. J. Mol. Sci.">
        <title>De Novo Assembly and Annotation of 11 Diverse Shrub Willow (Salix) Genomes Reveals Novel Gene Organization in Sex-Linked Regions.</title>
        <authorList>
            <person name="Hyden B."/>
            <person name="Feng K."/>
            <person name="Yates T.B."/>
            <person name="Jawdy S."/>
            <person name="Cereghino C."/>
            <person name="Smart L.B."/>
            <person name="Muchero W."/>
        </authorList>
    </citation>
    <scope>NUCLEOTIDE SEQUENCE</scope>
    <source>
        <tissue evidence="1">Shoot tip</tissue>
    </source>
</reference>
<comment type="caution">
    <text evidence="1">The sequence shown here is derived from an EMBL/GenBank/DDBJ whole genome shotgun (WGS) entry which is preliminary data.</text>
</comment>
<sequence>MLSKWSIGILDDGVDPDISLHMRMLMNRSVRAPQAALNCIKRALRKLCQISRPRVVLVTDTPSFAKSILPNISEFAEVLHFDYKHFQGNISRAVNTSHSLDFRVKDWGPAPRWVAFVDFFLASRAKHAVVAGGSQACWDDICSVNCSTGCGQPPWRKL</sequence>